<gene>
    <name evidence="1" type="ORF">EZS28_035893</name>
</gene>
<evidence type="ECO:0000313" key="1">
    <source>
        <dbReference type="EMBL" id="KAA6368580.1"/>
    </source>
</evidence>
<organism evidence="1 2">
    <name type="scientific">Streblomastix strix</name>
    <dbReference type="NCBI Taxonomy" id="222440"/>
    <lineage>
        <taxon>Eukaryota</taxon>
        <taxon>Metamonada</taxon>
        <taxon>Preaxostyla</taxon>
        <taxon>Oxymonadida</taxon>
        <taxon>Streblomastigidae</taxon>
        <taxon>Streblomastix</taxon>
    </lineage>
</organism>
<accession>A0A5J4UEP7</accession>
<proteinExistence type="predicted"/>
<dbReference type="EMBL" id="SNRW01017208">
    <property type="protein sequence ID" value="KAA6368580.1"/>
    <property type="molecule type" value="Genomic_DNA"/>
</dbReference>
<dbReference type="Proteomes" id="UP000324800">
    <property type="component" value="Unassembled WGS sequence"/>
</dbReference>
<evidence type="ECO:0000313" key="2">
    <source>
        <dbReference type="Proteomes" id="UP000324800"/>
    </source>
</evidence>
<sequence length="84" mass="8861">MEKISFTVKSNQAGSIQNGEAAVELDIVEDQVEAGVKGGDTDYLIDVLSDRIGDGVLVVAECVSSVVIDDANEAIDECESEDLN</sequence>
<dbReference type="AlphaFoldDB" id="A0A5J4UEP7"/>
<name>A0A5J4UEP7_9EUKA</name>
<comment type="caution">
    <text evidence="1">The sequence shown here is derived from an EMBL/GenBank/DDBJ whole genome shotgun (WGS) entry which is preliminary data.</text>
</comment>
<protein>
    <submittedName>
        <fullName evidence="1">Uncharacterized protein</fullName>
    </submittedName>
</protein>
<reference evidence="1 2" key="1">
    <citation type="submission" date="2019-03" db="EMBL/GenBank/DDBJ databases">
        <title>Single cell metagenomics reveals metabolic interactions within the superorganism composed of flagellate Streblomastix strix and complex community of Bacteroidetes bacteria on its surface.</title>
        <authorList>
            <person name="Treitli S.C."/>
            <person name="Kolisko M."/>
            <person name="Husnik F."/>
            <person name="Keeling P."/>
            <person name="Hampl V."/>
        </authorList>
    </citation>
    <scope>NUCLEOTIDE SEQUENCE [LARGE SCALE GENOMIC DNA]</scope>
    <source>
        <strain evidence="1">ST1C</strain>
    </source>
</reference>